<proteinExistence type="inferred from homology"/>
<evidence type="ECO:0000256" key="2">
    <source>
        <dbReference type="SAM" id="MobiDB-lite"/>
    </source>
</evidence>
<dbReference type="Pfam" id="PF02906">
    <property type="entry name" value="Fe_hyd_lg_C"/>
    <property type="match status" value="1"/>
</dbReference>
<protein>
    <submittedName>
        <fullName evidence="4">Nuclear prelamin A recognition factor</fullName>
    </submittedName>
</protein>
<dbReference type="InterPro" id="IPR004108">
    <property type="entry name" value="Fe_hydrogenase_lsu_C"/>
</dbReference>
<dbReference type="Proteomes" id="UP000010556">
    <property type="component" value="Unassembled WGS sequence"/>
</dbReference>
<organism evidence="4 5">
    <name type="scientific">Myotis davidii</name>
    <name type="common">David's myotis</name>
    <dbReference type="NCBI Taxonomy" id="225400"/>
    <lineage>
        <taxon>Eukaryota</taxon>
        <taxon>Metazoa</taxon>
        <taxon>Chordata</taxon>
        <taxon>Craniata</taxon>
        <taxon>Vertebrata</taxon>
        <taxon>Euteleostomi</taxon>
        <taxon>Mammalia</taxon>
        <taxon>Eutheria</taxon>
        <taxon>Laurasiatheria</taxon>
        <taxon>Chiroptera</taxon>
        <taxon>Yangochiroptera</taxon>
        <taxon>Vespertilionidae</taxon>
        <taxon>Myotis</taxon>
    </lineage>
</organism>
<evidence type="ECO:0000259" key="3">
    <source>
        <dbReference type="Pfam" id="PF02906"/>
    </source>
</evidence>
<dbReference type="SUPFAM" id="SSF53920">
    <property type="entry name" value="Fe-only hydrogenase"/>
    <property type="match status" value="1"/>
</dbReference>
<sequence length="143" mass="16359">MKCEHCTRKEYSKKQKPMTKRMLKSTSGVRLRRTERRENAPVSLMHPEGSVTSSKASKAVGCTVSDMKIAVDFSILESQKESLCWYCQHHEEEPQLLMLTSASPCWVQYAERVLGHPITPPSLQAKSRQQIMGSLVKDYFARR</sequence>
<feature type="compositionally biased region" description="Basic residues" evidence="2">
    <location>
        <begin position="14"/>
        <end position="23"/>
    </location>
</feature>
<feature type="domain" description="Iron hydrogenase large subunit C-terminal" evidence="3">
    <location>
        <begin position="55"/>
        <end position="142"/>
    </location>
</feature>
<keyword evidence="5" id="KW-1185">Reference proteome</keyword>
<dbReference type="InterPro" id="IPR009016">
    <property type="entry name" value="Fe_hydrogenase"/>
</dbReference>
<dbReference type="Gene3D" id="3.40.950.10">
    <property type="entry name" value="Fe-only Hydrogenase (Larger Subunit), Chain L, domain 3"/>
    <property type="match status" value="1"/>
</dbReference>
<dbReference type="InterPro" id="IPR050340">
    <property type="entry name" value="Cytosolic_Fe-S_CAF"/>
</dbReference>
<name>L5MFK5_MYODS</name>
<dbReference type="AlphaFoldDB" id="L5MFK5"/>
<dbReference type="Gene3D" id="3.40.50.1780">
    <property type="match status" value="1"/>
</dbReference>
<comment type="similarity">
    <text evidence="1">Belongs to the NARF family.</text>
</comment>
<evidence type="ECO:0000313" key="5">
    <source>
        <dbReference type="Proteomes" id="UP000010556"/>
    </source>
</evidence>
<reference evidence="5" key="1">
    <citation type="journal article" date="2013" name="Science">
        <title>Comparative analysis of bat genomes provides insight into the evolution of flight and immunity.</title>
        <authorList>
            <person name="Zhang G."/>
            <person name="Cowled C."/>
            <person name="Shi Z."/>
            <person name="Huang Z."/>
            <person name="Bishop-Lilly K.A."/>
            <person name="Fang X."/>
            <person name="Wynne J.W."/>
            <person name="Xiong Z."/>
            <person name="Baker M.L."/>
            <person name="Zhao W."/>
            <person name="Tachedjian M."/>
            <person name="Zhu Y."/>
            <person name="Zhou P."/>
            <person name="Jiang X."/>
            <person name="Ng J."/>
            <person name="Yang L."/>
            <person name="Wu L."/>
            <person name="Xiao J."/>
            <person name="Feng Y."/>
            <person name="Chen Y."/>
            <person name="Sun X."/>
            <person name="Zhang Y."/>
            <person name="Marsh G.A."/>
            <person name="Crameri G."/>
            <person name="Broder C.C."/>
            <person name="Frey K.G."/>
            <person name="Wang L.F."/>
            <person name="Wang J."/>
        </authorList>
    </citation>
    <scope>NUCLEOTIDE SEQUENCE [LARGE SCALE GENOMIC DNA]</scope>
</reference>
<evidence type="ECO:0000313" key="4">
    <source>
        <dbReference type="EMBL" id="ELK36488.1"/>
    </source>
</evidence>
<dbReference type="PANTHER" id="PTHR11615">
    <property type="entry name" value="NITRATE, FORMATE, IRON DEHYDROGENASE"/>
    <property type="match status" value="1"/>
</dbReference>
<feature type="region of interest" description="Disordered" evidence="2">
    <location>
        <begin position="12"/>
        <end position="57"/>
    </location>
</feature>
<evidence type="ECO:0000256" key="1">
    <source>
        <dbReference type="ARBA" id="ARBA00006596"/>
    </source>
</evidence>
<accession>L5MFK5</accession>
<gene>
    <name evidence="4" type="ORF">MDA_GLEAN10021738</name>
</gene>
<dbReference type="EMBL" id="KB101591">
    <property type="protein sequence ID" value="ELK36488.1"/>
    <property type="molecule type" value="Genomic_DNA"/>
</dbReference>